<keyword evidence="1" id="KW-0732">Signal</keyword>
<dbReference type="InterPro" id="IPR017853">
    <property type="entry name" value="GH"/>
</dbReference>
<keyword evidence="4" id="KW-0378">Hydrolase</keyword>
<dbReference type="SUPFAM" id="SSF110296">
    <property type="entry name" value="Oligoxyloglucan reducing end-specific cellobiohydrolase"/>
    <property type="match status" value="1"/>
</dbReference>
<sequence>MTRLNLMRTVLAVTLLSLFLTTVSAADAEQINVRFLNISRTIETSKGIKYAAAVNDGFLVSTDGGRMWIKRNNGLPAKIVYPFTDEETETLTSIGFDPLDESKLVCTTASKLFVSLDSGRNWKNIPIKSPISRSNILTGAAPSPFDDDTYLISTSFSGIFETTDAGDTWTEVAEKSIIYRGAGFNEEIAAAVYSPVREGVIYLAYSFGNGLYESTPDRRSWKEIDGLSQEHSIQTMQFTRSKLQVAFLDGTASYLPSDGSWSRMNEHEVVLSARTAAGAARARRLEAAADHQGMYIGPWHASGERLQNHLDFMERNGLESIVIDIKDDFGYLTYDSKLDLPNSIGAVKDRIHIKTLVAEAHKRGFYVIGRVVVFKDQQLFNYNNYVYTLKDKYSGEPWRHLIKSTNDDTGEIEWEQREYWVDPFNPAVWEYNADIAEELQDLGVDEIQFDYIRFPSDGDTSRISFSGAHPGMSRINALESFFRLVRERVHIPISTDLYGFNSYYRMGNWIGQNIEMLAEYVDVICPMYYPSHFPRNFMKDVPYLDRAEDIYYEGTLRAAEIVAGRSIIRPYVQAFLLPAEYYMEEEEYQEYLLKQLKGCRDADSSGWTLWNMSNRYYMVPEPLYEHY</sequence>
<evidence type="ECO:0000313" key="5">
    <source>
        <dbReference type="Proteomes" id="UP001221217"/>
    </source>
</evidence>
<dbReference type="Gene3D" id="3.20.20.80">
    <property type="entry name" value="Glycosidases"/>
    <property type="match status" value="1"/>
</dbReference>
<feature type="domain" description="DUF4015" evidence="2">
    <location>
        <begin position="293"/>
        <end position="616"/>
    </location>
</feature>
<evidence type="ECO:0000259" key="2">
    <source>
        <dbReference type="Pfam" id="PF13200"/>
    </source>
</evidence>
<dbReference type="InterPro" id="IPR025275">
    <property type="entry name" value="DUF4015"/>
</dbReference>
<dbReference type="InterPro" id="IPR028203">
    <property type="entry name" value="PSII_CF48-like_dom"/>
</dbReference>
<dbReference type="Pfam" id="PF13200">
    <property type="entry name" value="DUF4015"/>
    <property type="match status" value="1"/>
</dbReference>
<evidence type="ECO:0000256" key="1">
    <source>
        <dbReference type="SAM" id="SignalP"/>
    </source>
</evidence>
<evidence type="ECO:0000259" key="3">
    <source>
        <dbReference type="Pfam" id="PF14870"/>
    </source>
</evidence>
<dbReference type="Gene3D" id="2.130.10.10">
    <property type="entry name" value="YVTN repeat-like/Quinoprotein amine dehydrogenase"/>
    <property type="match status" value="1"/>
</dbReference>
<name>A0AAJ1IH48_9SPIO</name>
<dbReference type="Pfam" id="PF14870">
    <property type="entry name" value="PSII_BNR"/>
    <property type="match status" value="1"/>
</dbReference>
<feature type="chain" id="PRO_5042605298" evidence="1">
    <location>
        <begin position="26"/>
        <end position="627"/>
    </location>
</feature>
<dbReference type="GO" id="GO:0016787">
    <property type="term" value="F:hydrolase activity"/>
    <property type="evidence" value="ECO:0007669"/>
    <property type="project" value="UniProtKB-KW"/>
</dbReference>
<reference evidence="4 5" key="1">
    <citation type="submission" date="2022-12" db="EMBL/GenBank/DDBJ databases">
        <title>Metagenome assembled genome from gulf of manar.</title>
        <authorList>
            <person name="Kohli P."/>
            <person name="Pk S."/>
            <person name="Venkata Ramana C."/>
            <person name="Sasikala C."/>
        </authorList>
    </citation>
    <scope>NUCLEOTIDE SEQUENCE [LARGE SCALE GENOMIC DNA]</scope>
    <source>
        <strain evidence="4">JB008</strain>
    </source>
</reference>
<feature type="domain" description="Photosynthesis system II assembly factor Ycf48/Hcf136-like" evidence="3">
    <location>
        <begin position="50"/>
        <end position="251"/>
    </location>
</feature>
<dbReference type="SUPFAM" id="SSF51445">
    <property type="entry name" value="(Trans)glycosidases"/>
    <property type="match status" value="1"/>
</dbReference>
<dbReference type="AlphaFoldDB" id="A0AAJ1IH48"/>
<feature type="signal peptide" evidence="1">
    <location>
        <begin position="1"/>
        <end position="25"/>
    </location>
</feature>
<comment type="caution">
    <text evidence="4">The sequence shown here is derived from an EMBL/GenBank/DDBJ whole genome shotgun (WGS) entry which is preliminary data.</text>
</comment>
<protein>
    <submittedName>
        <fullName evidence="4">Glycoside hydrolase</fullName>
    </submittedName>
</protein>
<proteinExistence type="predicted"/>
<dbReference type="EMBL" id="JAQQAL010000035">
    <property type="protein sequence ID" value="MDC7227843.1"/>
    <property type="molecule type" value="Genomic_DNA"/>
</dbReference>
<organism evidence="4 5">
    <name type="scientific">Candidatus Thalassospirochaeta sargassi</name>
    <dbReference type="NCBI Taxonomy" id="3119039"/>
    <lineage>
        <taxon>Bacteria</taxon>
        <taxon>Pseudomonadati</taxon>
        <taxon>Spirochaetota</taxon>
        <taxon>Spirochaetia</taxon>
        <taxon>Spirochaetales</taxon>
        <taxon>Spirochaetaceae</taxon>
        <taxon>Candidatus Thalassospirochaeta</taxon>
    </lineage>
</organism>
<accession>A0AAJ1IH48</accession>
<dbReference type="InterPro" id="IPR015943">
    <property type="entry name" value="WD40/YVTN_repeat-like_dom_sf"/>
</dbReference>
<dbReference type="Proteomes" id="UP001221217">
    <property type="component" value="Unassembled WGS sequence"/>
</dbReference>
<evidence type="ECO:0000313" key="4">
    <source>
        <dbReference type="EMBL" id="MDC7227843.1"/>
    </source>
</evidence>
<gene>
    <name evidence="4" type="ORF">PQJ61_13845</name>
</gene>